<dbReference type="Proteomes" id="UP000044377">
    <property type="component" value="Unassembled WGS sequence"/>
</dbReference>
<evidence type="ECO:0000313" key="2">
    <source>
        <dbReference type="Proteomes" id="UP000044377"/>
    </source>
</evidence>
<name>A0A0G4K1M7_9GAMM</name>
<dbReference type="STRING" id="1109412.BN1221_04515c"/>
<accession>A0A0G4K1M7</accession>
<dbReference type="AlphaFoldDB" id="A0A0G4K1M7"/>
<dbReference type="EMBL" id="CGIG01000001">
    <property type="protein sequence ID" value="CPR20791.1"/>
    <property type="molecule type" value="Genomic_DNA"/>
</dbReference>
<organism evidence="1 2">
    <name type="scientific">Brenneria goodwinii</name>
    <dbReference type="NCBI Taxonomy" id="1109412"/>
    <lineage>
        <taxon>Bacteria</taxon>
        <taxon>Pseudomonadati</taxon>
        <taxon>Pseudomonadota</taxon>
        <taxon>Gammaproteobacteria</taxon>
        <taxon>Enterobacterales</taxon>
        <taxon>Pectobacteriaceae</taxon>
        <taxon>Brenneria</taxon>
    </lineage>
</organism>
<keyword evidence="2" id="KW-1185">Reference proteome</keyword>
<sequence length="55" mass="5843">MSVGGGLAANFSACQLFSPPTTSRLMMVYPAGFFSVFLSGEAVTVSLDPPFFDLY</sequence>
<evidence type="ECO:0000313" key="1">
    <source>
        <dbReference type="EMBL" id="CPR20791.1"/>
    </source>
</evidence>
<reference evidence="2" key="1">
    <citation type="submission" date="2015-01" db="EMBL/GenBank/DDBJ databases">
        <authorList>
            <person name="Paterson Steve"/>
        </authorList>
    </citation>
    <scope>NUCLEOTIDE SEQUENCE [LARGE SCALE GENOMIC DNA]</scope>
    <source>
        <strain evidence="2">OBR1</strain>
    </source>
</reference>
<proteinExistence type="predicted"/>
<protein>
    <submittedName>
        <fullName evidence="1">Uncharacterized protein</fullName>
    </submittedName>
</protein>
<gene>
    <name evidence="1" type="ORF">BN1221_04515c</name>
</gene>